<dbReference type="PROSITE" id="PS00820">
    <property type="entry name" value="GLUCOAMYLASE"/>
    <property type="match status" value="1"/>
</dbReference>
<dbReference type="Pfam" id="PF00723">
    <property type="entry name" value="Glyco_hydro_15"/>
    <property type="match status" value="1"/>
</dbReference>
<dbReference type="InterPro" id="IPR008928">
    <property type="entry name" value="6-hairpin_glycosidase_sf"/>
</dbReference>
<dbReference type="GO" id="GO:0030246">
    <property type="term" value="F:carbohydrate binding"/>
    <property type="evidence" value="ECO:0007669"/>
    <property type="project" value="InterPro"/>
</dbReference>
<dbReference type="InterPro" id="IPR046966">
    <property type="entry name" value="Glucoamylase_active_site"/>
</dbReference>
<sequence length="792" mass="85938">MDRALHTSRPTRCALLAGRSRSMRNLGRTLLVAALGGPLPLAGVASAATPTGAAPGSSSAGSWSQGSKDLFGAAYESYDEDLKYSARSDTAPISNVWFTGASGILTEVFWPTNDTAQTRDSQLLVTAAGRGLFEERRDARQSVRWIERGVPAFRVITEDPGGRFRIEKIVFADPDRDVVLQRLKITRKVRGLRFFVLHNPSVGNTPLGDSAMASTGGAPGAGLFAWQGPFAQALVASVRWRDATAGFSGAESDGYRDLQNHRTLTTHYRDARDGDVVLTGELDLPLSPGVCELTLALGFGRDIDEAHRAAQASLREDPGALLDRYRAQWRAYQASLRPLGSASPDLARLYRSSVAVMKSLEDRAHPGAFIASPSVPWGDVRLDRASALSPRTSGRITGGYHLVWPRDLSQIALALLAAGDTRSPVAAMRFTKRIQLSASDGTWDFGPLHVSKDGSFYQNTWSDGEPYWRGLELDQVAQPIDLCYHVVEERLVAADACWDLARRAADFLVAFGPWTPLDRWEEVSGVSPSTLAFVCAALAHAAEIAGAMGDPAREARYRETAERWARQVDGWTFTTQGGTANGRYFVRVDGTGSPDAPRDPNDERRYVLRGRSWLERDIVDCGFLRLVVLGVRPALAANIADSLAACDAALRVEVPGVGPGFYRYVGDGYGFDPRTGERTRGMVWPLLTGERAEYELANALAKSSSPAAARKRMRPYLDAMGRFATASQMLPEQVFDRGSRAGQPTGAAAPLGWAHAEFVLALREHDDAMLFRLPMSRAGGATRRDARGSSAP</sequence>
<reference evidence="6 7" key="1">
    <citation type="journal article" date="2007" name="Nat. Biotechnol.">
        <title>Complete genome sequence of the myxobacterium Sorangium cellulosum.</title>
        <authorList>
            <person name="Schneiker S."/>
            <person name="Perlova O."/>
            <person name="Kaiser O."/>
            <person name="Gerth K."/>
            <person name="Alici A."/>
            <person name="Altmeyer M.O."/>
            <person name="Bartels D."/>
            <person name="Bekel T."/>
            <person name="Beyer S."/>
            <person name="Bode E."/>
            <person name="Bode H.B."/>
            <person name="Bolten C.J."/>
            <person name="Choudhuri J.V."/>
            <person name="Doss S."/>
            <person name="Elnakady Y.A."/>
            <person name="Frank B."/>
            <person name="Gaigalat L."/>
            <person name="Goesmann A."/>
            <person name="Groeger C."/>
            <person name="Gross F."/>
            <person name="Jelsbak L."/>
            <person name="Jelsbak L."/>
            <person name="Kalinowski J."/>
            <person name="Kegler C."/>
            <person name="Knauber T."/>
            <person name="Konietzny S."/>
            <person name="Kopp M."/>
            <person name="Krause L."/>
            <person name="Krug D."/>
            <person name="Linke B."/>
            <person name="Mahmud T."/>
            <person name="Martinez-Arias R."/>
            <person name="McHardy A.C."/>
            <person name="Merai M."/>
            <person name="Meyer F."/>
            <person name="Mormann S."/>
            <person name="Munoz-Dorado J."/>
            <person name="Perez J."/>
            <person name="Pradella S."/>
            <person name="Rachid S."/>
            <person name="Raddatz G."/>
            <person name="Rosenau F."/>
            <person name="Rueckert C."/>
            <person name="Sasse F."/>
            <person name="Scharfe M."/>
            <person name="Schuster S.C."/>
            <person name="Suen G."/>
            <person name="Treuner-Lange A."/>
            <person name="Velicer G.J."/>
            <person name="Vorholter F.-J."/>
            <person name="Weissman K.J."/>
            <person name="Welch R.D."/>
            <person name="Wenzel S.C."/>
            <person name="Whitworth D.E."/>
            <person name="Wilhelm S."/>
            <person name="Wittmann C."/>
            <person name="Bloecker H."/>
            <person name="Puehler A."/>
            <person name="Mueller R."/>
        </authorList>
    </citation>
    <scope>NUCLEOTIDE SEQUENCE [LARGE SCALE GENOMIC DNA]</scope>
    <source>
        <strain evidence="7">So ce56</strain>
    </source>
</reference>
<dbReference type="EMBL" id="AM746676">
    <property type="protein sequence ID" value="CAN94265.1"/>
    <property type="molecule type" value="Genomic_DNA"/>
</dbReference>
<dbReference type="Proteomes" id="UP000002139">
    <property type="component" value="Chromosome"/>
</dbReference>
<gene>
    <name evidence="6" type="primary">cga2</name>
    <name evidence="6" type="ordered locus">sce4102</name>
</gene>
<dbReference type="STRING" id="448385.sce4102"/>
<comment type="similarity">
    <text evidence="1">Belongs to the glycosyl hydrolase 15 family.</text>
</comment>
<evidence type="ECO:0000256" key="3">
    <source>
        <dbReference type="ARBA" id="ARBA00023295"/>
    </source>
</evidence>
<dbReference type="Gene3D" id="2.70.98.10">
    <property type="match status" value="1"/>
</dbReference>
<dbReference type="GO" id="GO:0005975">
    <property type="term" value="P:carbohydrate metabolic process"/>
    <property type="evidence" value="ECO:0007669"/>
    <property type="project" value="InterPro"/>
</dbReference>
<protein>
    <submittedName>
        <fullName evidence="6">Glucan 1,4-alpha-glucosidase</fullName>
        <ecNumber evidence="6">3.2.1.3</ecNumber>
    </submittedName>
</protein>
<dbReference type="SUPFAM" id="SSF74650">
    <property type="entry name" value="Galactose mutarotase-like"/>
    <property type="match status" value="1"/>
</dbReference>
<keyword evidence="2 6" id="KW-0378">Hydrolase</keyword>
<dbReference type="eggNOG" id="COG3387">
    <property type="taxonomic scope" value="Bacteria"/>
</dbReference>
<evidence type="ECO:0000313" key="6">
    <source>
        <dbReference type="EMBL" id="CAN94265.1"/>
    </source>
</evidence>
<dbReference type="Gene3D" id="1.50.10.10">
    <property type="match status" value="1"/>
</dbReference>
<dbReference type="GO" id="GO:0016757">
    <property type="term" value="F:glycosyltransferase activity"/>
    <property type="evidence" value="ECO:0007669"/>
    <property type="project" value="UniProtKB-ARBA"/>
</dbReference>
<dbReference type="EC" id="3.2.1.3" evidence="6"/>
<dbReference type="Pfam" id="PF09137">
    <property type="entry name" value="Glucodextran_N"/>
    <property type="match status" value="1"/>
</dbReference>
<dbReference type="CAZy" id="GH15">
    <property type="family name" value="Glycoside Hydrolase Family 15"/>
</dbReference>
<feature type="domain" description="GH15-like" evidence="4">
    <location>
        <begin position="349"/>
        <end position="761"/>
    </location>
</feature>
<evidence type="ECO:0000256" key="1">
    <source>
        <dbReference type="ARBA" id="ARBA00006188"/>
    </source>
</evidence>
<dbReference type="AlphaFoldDB" id="A9EVX1"/>
<keyword evidence="3 6" id="KW-0326">Glycosidase</keyword>
<evidence type="ECO:0000313" key="7">
    <source>
        <dbReference type="Proteomes" id="UP000002139"/>
    </source>
</evidence>
<dbReference type="HOGENOM" id="CLU_010471_0_0_7"/>
<dbReference type="PANTHER" id="PTHR31616:SF0">
    <property type="entry name" value="GLUCAN 1,4-ALPHA-GLUCOSIDASE"/>
    <property type="match status" value="1"/>
</dbReference>
<dbReference type="KEGG" id="scl:sce4102"/>
<dbReference type="PANTHER" id="PTHR31616">
    <property type="entry name" value="TREHALASE"/>
    <property type="match status" value="1"/>
</dbReference>
<keyword evidence="7" id="KW-1185">Reference proteome</keyword>
<evidence type="ECO:0000259" key="5">
    <source>
        <dbReference type="Pfam" id="PF09137"/>
    </source>
</evidence>
<dbReference type="InterPro" id="IPR015220">
    <property type="entry name" value="Glucodextranase_N"/>
</dbReference>
<dbReference type="GO" id="GO:0004339">
    <property type="term" value="F:glucan 1,4-alpha-glucosidase activity"/>
    <property type="evidence" value="ECO:0007669"/>
    <property type="project" value="UniProtKB-EC"/>
</dbReference>
<dbReference type="CDD" id="cd07430">
    <property type="entry name" value="GH15_N"/>
    <property type="match status" value="1"/>
</dbReference>
<dbReference type="InterPro" id="IPR014718">
    <property type="entry name" value="GH-type_carb-bd"/>
</dbReference>
<proteinExistence type="inferred from homology"/>
<evidence type="ECO:0000256" key="2">
    <source>
        <dbReference type="ARBA" id="ARBA00022801"/>
    </source>
</evidence>
<dbReference type="InterPro" id="IPR011013">
    <property type="entry name" value="Gal_mutarotase_sf_dom"/>
</dbReference>
<feature type="domain" description="Glucodextranase N-terminal" evidence="5">
    <location>
        <begin position="54"/>
        <end position="334"/>
    </location>
</feature>
<accession>A9EVX1</accession>
<dbReference type="InterPro" id="IPR012341">
    <property type="entry name" value="6hp_glycosidase-like_sf"/>
</dbReference>
<organism evidence="6 7">
    <name type="scientific">Sorangium cellulosum (strain So ce56)</name>
    <name type="common">Polyangium cellulosum (strain So ce56)</name>
    <dbReference type="NCBI Taxonomy" id="448385"/>
    <lineage>
        <taxon>Bacteria</taxon>
        <taxon>Pseudomonadati</taxon>
        <taxon>Myxococcota</taxon>
        <taxon>Polyangia</taxon>
        <taxon>Polyangiales</taxon>
        <taxon>Polyangiaceae</taxon>
        <taxon>Sorangium</taxon>
    </lineage>
</organism>
<evidence type="ECO:0000259" key="4">
    <source>
        <dbReference type="Pfam" id="PF00723"/>
    </source>
</evidence>
<name>A9EVX1_SORC5</name>
<dbReference type="SUPFAM" id="SSF48208">
    <property type="entry name" value="Six-hairpin glycosidases"/>
    <property type="match status" value="1"/>
</dbReference>
<dbReference type="InterPro" id="IPR011613">
    <property type="entry name" value="GH15-like"/>
</dbReference>